<proteinExistence type="predicted"/>
<comment type="caution">
    <text evidence="1">The sequence shown here is derived from an EMBL/GenBank/DDBJ whole genome shotgun (WGS) entry which is preliminary data.</text>
</comment>
<dbReference type="SUPFAM" id="SSF48619">
    <property type="entry name" value="Phospholipase A2, PLA2"/>
    <property type="match status" value="1"/>
</dbReference>
<keyword evidence="2" id="KW-1185">Reference proteome</keyword>
<evidence type="ECO:0000313" key="1">
    <source>
        <dbReference type="EMBL" id="KAF7623508.1"/>
    </source>
</evidence>
<organism evidence="1 2">
    <name type="scientific">Meloidogyne graminicola</name>
    <dbReference type="NCBI Taxonomy" id="189291"/>
    <lineage>
        <taxon>Eukaryota</taxon>
        <taxon>Metazoa</taxon>
        <taxon>Ecdysozoa</taxon>
        <taxon>Nematoda</taxon>
        <taxon>Chromadorea</taxon>
        <taxon>Rhabditida</taxon>
        <taxon>Tylenchina</taxon>
        <taxon>Tylenchomorpha</taxon>
        <taxon>Tylenchoidea</taxon>
        <taxon>Meloidogynidae</taxon>
        <taxon>Meloidogyninae</taxon>
        <taxon>Meloidogyne</taxon>
    </lineage>
</organism>
<dbReference type="Gene3D" id="1.20.90.10">
    <property type="entry name" value="Phospholipase A2 domain"/>
    <property type="match status" value="1"/>
</dbReference>
<feature type="non-terminal residue" evidence="1">
    <location>
        <position position="440"/>
    </location>
</feature>
<sequence>MCTFFSKSNKLKEQEGIKTEWNGFSIFYDEKKNELEINFDIVGHRETLYFNNIFVQDFLNAISSKEGTKTIWDKIKEQSEIDKELIKEINNKGPLPLLKQYVGIYALKIDLGIGIKTKAMRDIYFAFLKRQDIPKQTTTTKQTISTTFIKKVTKPRPTNKYGDPLYIEPCKFFNKPKLTERYACSYLLSHVVIDNCLEAYHECIENVKKDNDGCSYLPNYLYYISIDKSKYNWECDKCLENKNNKCQQGHCECDRKVAQCWGIIPLKDDFDKEGNLKIQESEENSKEEVKQIKCPIKLIEEAKHFPNIPISAITKIRRNAFKNLKKLAKYKEKLLDPEVGPLLKELLVFVEQSRIELESLNHTMNTTFKEAIKNMKDLINTVKKTNDPNDEKAAEEYTYKYFKIKATAEMFGIEHSKAKKWLLGILTLGEKMTGKRVEML</sequence>
<accession>A0A8S9ZA37</accession>
<dbReference type="AlphaFoldDB" id="A0A8S9ZA37"/>
<dbReference type="Proteomes" id="UP000605970">
    <property type="component" value="Unassembled WGS sequence"/>
</dbReference>
<dbReference type="EMBL" id="JABEBT010000236">
    <property type="protein sequence ID" value="KAF7623508.1"/>
    <property type="molecule type" value="Genomic_DNA"/>
</dbReference>
<name>A0A8S9ZA37_9BILA</name>
<protein>
    <submittedName>
        <fullName evidence="1">Uncharacterized protein</fullName>
    </submittedName>
</protein>
<dbReference type="GO" id="GO:0050482">
    <property type="term" value="P:arachidonate secretion"/>
    <property type="evidence" value="ECO:0007669"/>
    <property type="project" value="InterPro"/>
</dbReference>
<evidence type="ECO:0000313" key="2">
    <source>
        <dbReference type="Proteomes" id="UP000605970"/>
    </source>
</evidence>
<dbReference type="InterPro" id="IPR036444">
    <property type="entry name" value="PLipase_A2_dom_sf"/>
</dbReference>
<dbReference type="OrthoDB" id="5904836at2759"/>
<dbReference type="GO" id="GO:0006644">
    <property type="term" value="P:phospholipid metabolic process"/>
    <property type="evidence" value="ECO:0007669"/>
    <property type="project" value="InterPro"/>
</dbReference>
<reference evidence="1" key="1">
    <citation type="journal article" date="2020" name="Ecol. Evol.">
        <title>Genome structure and content of the rice root-knot nematode (Meloidogyne graminicola).</title>
        <authorList>
            <person name="Phan N.T."/>
            <person name="Danchin E.G.J."/>
            <person name="Klopp C."/>
            <person name="Perfus-Barbeoch L."/>
            <person name="Kozlowski D.K."/>
            <person name="Koutsovoulos G.D."/>
            <person name="Lopez-Roques C."/>
            <person name="Bouchez O."/>
            <person name="Zahm M."/>
            <person name="Besnard G."/>
            <person name="Bellafiore S."/>
        </authorList>
    </citation>
    <scope>NUCLEOTIDE SEQUENCE</scope>
    <source>
        <strain evidence="1">VN-18</strain>
    </source>
</reference>
<gene>
    <name evidence="1" type="ORF">Mgra_00010190</name>
</gene>
<dbReference type="GO" id="GO:0004623">
    <property type="term" value="F:phospholipase A2 activity"/>
    <property type="evidence" value="ECO:0007669"/>
    <property type="project" value="InterPro"/>
</dbReference>